<evidence type="ECO:0000256" key="12">
    <source>
        <dbReference type="PIRSR" id="PIRSR604450-51"/>
    </source>
</evidence>
<protein>
    <recommendedName>
        <fullName evidence="5 11">Threonine synthase</fullName>
        <ecNumber evidence="4 11">4.2.3.1</ecNumber>
    </recommendedName>
</protein>
<name>A0A9J6ZME0_9BACT</name>
<dbReference type="Pfam" id="PF14821">
    <property type="entry name" value="Thr_synth_N"/>
    <property type="match status" value="1"/>
</dbReference>
<evidence type="ECO:0000259" key="13">
    <source>
        <dbReference type="Pfam" id="PF00291"/>
    </source>
</evidence>
<dbReference type="GO" id="GO:0004795">
    <property type="term" value="F:threonine synthase activity"/>
    <property type="evidence" value="ECO:0007669"/>
    <property type="project" value="UniProtKB-UniRule"/>
</dbReference>
<dbReference type="InterPro" id="IPR004450">
    <property type="entry name" value="Thr_synthase-like"/>
</dbReference>
<dbReference type="InterPro" id="IPR000634">
    <property type="entry name" value="Ser/Thr_deHydtase_PyrdxlP-BS"/>
</dbReference>
<proteinExistence type="inferred from homology"/>
<evidence type="ECO:0000256" key="4">
    <source>
        <dbReference type="ARBA" id="ARBA00013028"/>
    </source>
</evidence>
<dbReference type="InterPro" id="IPR036052">
    <property type="entry name" value="TrpB-like_PALP_sf"/>
</dbReference>
<dbReference type="AlphaFoldDB" id="A0A9J6ZME0"/>
<dbReference type="SUPFAM" id="SSF53686">
    <property type="entry name" value="Tryptophan synthase beta subunit-like PLP-dependent enzymes"/>
    <property type="match status" value="1"/>
</dbReference>
<dbReference type="InterPro" id="IPR029144">
    <property type="entry name" value="Thr_synth_N"/>
</dbReference>
<keyword evidence="9 15" id="KW-0456">Lyase</keyword>
<dbReference type="InterPro" id="IPR051166">
    <property type="entry name" value="Threonine_Synthase"/>
</dbReference>
<evidence type="ECO:0000256" key="5">
    <source>
        <dbReference type="ARBA" id="ARBA00018679"/>
    </source>
</evidence>
<organism evidence="15 16">
    <name type="scientific">Xiashengella succiniciproducens</name>
    <dbReference type="NCBI Taxonomy" id="2949635"/>
    <lineage>
        <taxon>Bacteria</taxon>
        <taxon>Pseudomonadati</taxon>
        <taxon>Bacteroidota</taxon>
        <taxon>Bacteroidia</taxon>
        <taxon>Marinilabiliales</taxon>
        <taxon>Marinilabiliaceae</taxon>
        <taxon>Xiashengella</taxon>
    </lineage>
</organism>
<dbReference type="KEGG" id="alkq:M9189_07270"/>
<feature type="modified residue" description="N6-(pyridoxal phosphate)lysine" evidence="12">
    <location>
        <position position="107"/>
    </location>
</feature>
<evidence type="ECO:0000256" key="2">
    <source>
        <dbReference type="ARBA" id="ARBA00004979"/>
    </source>
</evidence>
<reference evidence="15" key="1">
    <citation type="submission" date="2022-05" db="EMBL/GenBank/DDBJ databases">
        <authorList>
            <person name="Sun X."/>
        </authorList>
    </citation>
    <scope>NUCLEOTIDE SEQUENCE</scope>
    <source>
        <strain evidence="15">Ai-910</strain>
    </source>
</reference>
<feature type="domain" description="Tryptophan synthase beta chain-like PALP" evidence="13">
    <location>
        <begin position="87"/>
        <end position="373"/>
    </location>
</feature>
<dbReference type="PANTHER" id="PTHR42690">
    <property type="entry name" value="THREONINE SYNTHASE FAMILY MEMBER"/>
    <property type="match status" value="1"/>
</dbReference>
<evidence type="ECO:0000313" key="15">
    <source>
        <dbReference type="EMBL" id="URW78663.1"/>
    </source>
</evidence>
<evidence type="ECO:0000256" key="11">
    <source>
        <dbReference type="NCBIfam" id="TIGR00260"/>
    </source>
</evidence>
<dbReference type="Proteomes" id="UP001056426">
    <property type="component" value="Chromosome"/>
</dbReference>
<dbReference type="PANTHER" id="PTHR42690:SF1">
    <property type="entry name" value="THREONINE SYNTHASE-LIKE 2"/>
    <property type="match status" value="1"/>
</dbReference>
<evidence type="ECO:0000256" key="3">
    <source>
        <dbReference type="ARBA" id="ARBA00005517"/>
    </source>
</evidence>
<comment type="cofactor">
    <cofactor evidence="1 12">
        <name>pyridoxal 5'-phosphate</name>
        <dbReference type="ChEBI" id="CHEBI:597326"/>
    </cofactor>
</comment>
<keyword evidence="8 12" id="KW-0663">Pyridoxal phosphate</keyword>
<comment type="catalytic activity">
    <reaction evidence="10">
        <text>O-phospho-L-homoserine + H2O = L-threonine + phosphate</text>
        <dbReference type="Rhea" id="RHEA:10840"/>
        <dbReference type="ChEBI" id="CHEBI:15377"/>
        <dbReference type="ChEBI" id="CHEBI:43474"/>
        <dbReference type="ChEBI" id="CHEBI:57590"/>
        <dbReference type="ChEBI" id="CHEBI:57926"/>
        <dbReference type="EC" id="4.2.3.1"/>
    </reaction>
</comment>
<evidence type="ECO:0000259" key="14">
    <source>
        <dbReference type="Pfam" id="PF14821"/>
    </source>
</evidence>
<dbReference type="RefSeq" id="WP_250722024.1">
    <property type="nucleotide sequence ID" value="NZ_CP098400.1"/>
</dbReference>
<keyword evidence="7" id="KW-0791">Threonine biosynthesis</keyword>
<dbReference type="InterPro" id="IPR001926">
    <property type="entry name" value="TrpB-like_PALP"/>
</dbReference>
<dbReference type="GO" id="GO:0030170">
    <property type="term" value="F:pyridoxal phosphate binding"/>
    <property type="evidence" value="ECO:0007669"/>
    <property type="project" value="InterPro"/>
</dbReference>
<evidence type="ECO:0000256" key="1">
    <source>
        <dbReference type="ARBA" id="ARBA00001933"/>
    </source>
</evidence>
<keyword evidence="16" id="KW-1185">Reference proteome</keyword>
<sequence length="435" mass="48356">MKYLSLASKDKRYPLKEVLFKGLAPDGSLFMPESIPQLDRDFIENMAAYDLPEIAFRVLKPYMDEDIKDDELRAITRESFNFPIPVRQIDGNLYVLELFHGPTQAFKDVGARFLSRILGYFNRNEDRKLLVLTATSGDTGGAVANGFHKVEGIEVIVLYPKGKVSPYQEYQITSPGANVHAIAVEGSFDDCQRLVKEAFRDEDLRKIVYMTSANSINIGRLLPQMVYYFFAYAQLRAMGVKGDPVITVPSGNFGNITAAVLAHKMGLPVKRFVAATNANDVVPRFFKSGVYEPHQTIVTLANAMDVGDPSNFPRMYELYNNSLQDIKTEMISLSVSDAEIKKAISEGFGKYSYLMDPHTAAAYTAAIGQVDKSEISLFVSTAHPFKFGEVIDDIIPGGLEKAGYTIDFPKPEDGGRDVMSADYLDLKTRIAIVAR</sequence>
<evidence type="ECO:0000256" key="9">
    <source>
        <dbReference type="ARBA" id="ARBA00023239"/>
    </source>
</evidence>
<dbReference type="Gene3D" id="3.40.50.1100">
    <property type="match status" value="2"/>
</dbReference>
<evidence type="ECO:0000256" key="7">
    <source>
        <dbReference type="ARBA" id="ARBA00022697"/>
    </source>
</evidence>
<dbReference type="NCBIfam" id="TIGR00260">
    <property type="entry name" value="thrC"/>
    <property type="match status" value="1"/>
</dbReference>
<evidence type="ECO:0000256" key="6">
    <source>
        <dbReference type="ARBA" id="ARBA00022605"/>
    </source>
</evidence>
<evidence type="ECO:0000256" key="8">
    <source>
        <dbReference type="ARBA" id="ARBA00022898"/>
    </source>
</evidence>
<evidence type="ECO:0000256" key="10">
    <source>
        <dbReference type="ARBA" id="ARBA00049144"/>
    </source>
</evidence>
<dbReference type="Pfam" id="PF00291">
    <property type="entry name" value="PALP"/>
    <property type="match status" value="1"/>
</dbReference>
<dbReference type="Gene3D" id="3.90.1380.10">
    <property type="entry name" value="Threonine synthase, N-terminal domain"/>
    <property type="match status" value="1"/>
</dbReference>
<gene>
    <name evidence="15" type="primary">thrC</name>
    <name evidence="15" type="ORF">M9189_07270</name>
</gene>
<dbReference type="EMBL" id="CP098400">
    <property type="protein sequence ID" value="URW78663.1"/>
    <property type="molecule type" value="Genomic_DNA"/>
</dbReference>
<feature type="domain" description="Threonine synthase N-terminal" evidence="14">
    <location>
        <begin position="2"/>
        <end position="80"/>
    </location>
</feature>
<keyword evidence="6" id="KW-0028">Amino-acid biosynthesis</keyword>
<dbReference type="EC" id="4.2.3.1" evidence="4 11"/>
<reference evidence="15" key="2">
    <citation type="submission" date="2022-06" db="EMBL/GenBank/DDBJ databases">
        <title>Xiashengella guii gen. nov. sp. nov., a bacterium isolated form anaerobic digestion tank.</title>
        <authorList>
            <person name="Huang H."/>
        </authorList>
    </citation>
    <scope>NUCLEOTIDE SEQUENCE</scope>
    <source>
        <strain evidence="15">Ai-910</strain>
    </source>
</reference>
<evidence type="ECO:0000313" key="16">
    <source>
        <dbReference type="Proteomes" id="UP001056426"/>
    </source>
</evidence>
<dbReference type="GO" id="GO:0009088">
    <property type="term" value="P:threonine biosynthetic process"/>
    <property type="evidence" value="ECO:0007669"/>
    <property type="project" value="UniProtKB-UniRule"/>
</dbReference>
<dbReference type="InterPro" id="IPR037158">
    <property type="entry name" value="Thr_synth_N_sf"/>
</dbReference>
<comment type="pathway">
    <text evidence="2">Amino-acid biosynthesis; L-threonine biosynthesis; L-threonine from L-aspartate: step 5/5.</text>
</comment>
<dbReference type="PROSITE" id="PS00165">
    <property type="entry name" value="DEHYDRATASE_SER_THR"/>
    <property type="match status" value="1"/>
</dbReference>
<comment type="similarity">
    <text evidence="3">Belongs to the threonine synthase family.</text>
</comment>
<accession>A0A9J6ZME0</accession>